<reference evidence="11" key="1">
    <citation type="submission" date="2013-07" db="EMBL/GenBank/DDBJ databases">
        <title>Sub-species coevolution in mutualistic symbiosis.</title>
        <authorList>
            <person name="Murfin K."/>
            <person name="Klassen J."/>
            <person name="Lee M."/>
            <person name="Forst S."/>
            <person name="Stock P."/>
            <person name="Goodrich-Blair H."/>
        </authorList>
    </citation>
    <scope>NUCLEOTIDE SEQUENCE [LARGE SCALE GENOMIC DNA]</scope>
    <source>
        <strain evidence="11">Puntauvense</strain>
    </source>
</reference>
<comment type="catalytic activity">
    <reaction evidence="6 8">
        <text>beta-D-fructose 1-phosphate + ATP = beta-D-fructose 1,6-bisphosphate + ADP + H(+)</text>
        <dbReference type="Rhea" id="RHEA:14213"/>
        <dbReference type="ChEBI" id="CHEBI:15378"/>
        <dbReference type="ChEBI" id="CHEBI:30616"/>
        <dbReference type="ChEBI" id="CHEBI:32966"/>
        <dbReference type="ChEBI" id="CHEBI:138881"/>
        <dbReference type="ChEBI" id="CHEBI:456216"/>
        <dbReference type="EC" id="2.7.1.56"/>
    </reaction>
</comment>
<dbReference type="PANTHER" id="PTHR46566:SF5">
    <property type="entry name" value="1-PHOSPHOFRUCTOKINASE"/>
    <property type="match status" value="1"/>
</dbReference>
<gene>
    <name evidence="11" type="primary">fruK</name>
    <name evidence="11" type="ORF">XBP1_1620021</name>
</gene>
<keyword evidence="4 8" id="KW-0418">Kinase</keyword>
<feature type="region of interest" description="Disordered" evidence="9">
    <location>
        <begin position="310"/>
        <end position="335"/>
    </location>
</feature>
<proteinExistence type="inferred from homology"/>
<evidence type="ECO:0000259" key="10">
    <source>
        <dbReference type="Pfam" id="PF00294"/>
    </source>
</evidence>
<dbReference type="InterPro" id="IPR017583">
    <property type="entry name" value="Tagatose/fructose_Pkinase"/>
</dbReference>
<name>A0A077NC40_XENBV</name>
<keyword evidence="2 7" id="KW-0808">Transferase</keyword>
<dbReference type="EMBL" id="CBSW010000071">
    <property type="protein sequence ID" value="CDG95838.1"/>
    <property type="molecule type" value="Genomic_DNA"/>
</dbReference>
<evidence type="ECO:0000256" key="3">
    <source>
        <dbReference type="ARBA" id="ARBA00022741"/>
    </source>
</evidence>
<dbReference type="InterPro" id="IPR029056">
    <property type="entry name" value="Ribokinase-like"/>
</dbReference>
<evidence type="ECO:0000256" key="5">
    <source>
        <dbReference type="ARBA" id="ARBA00022840"/>
    </source>
</evidence>
<evidence type="ECO:0000256" key="4">
    <source>
        <dbReference type="ARBA" id="ARBA00022777"/>
    </source>
</evidence>
<dbReference type="InterPro" id="IPR022463">
    <property type="entry name" value="1-PFruKinase"/>
</dbReference>
<dbReference type="FunFam" id="3.40.1190.20:FF:000001">
    <property type="entry name" value="Phosphofructokinase"/>
    <property type="match status" value="1"/>
</dbReference>
<evidence type="ECO:0000256" key="1">
    <source>
        <dbReference type="ARBA" id="ARBA00010688"/>
    </source>
</evidence>
<dbReference type="GO" id="GO:0005524">
    <property type="term" value="F:ATP binding"/>
    <property type="evidence" value="ECO:0007669"/>
    <property type="project" value="UniProtKB-UniRule"/>
</dbReference>
<dbReference type="GO" id="GO:0008662">
    <property type="term" value="F:1-phosphofructokinase activity"/>
    <property type="evidence" value="ECO:0007669"/>
    <property type="project" value="UniProtKB-UniRule"/>
</dbReference>
<dbReference type="NCBIfam" id="NF007068">
    <property type="entry name" value="PRK09513.1"/>
    <property type="match status" value="1"/>
</dbReference>
<dbReference type="PROSITE" id="PS00584">
    <property type="entry name" value="PFKB_KINASES_2"/>
    <property type="match status" value="1"/>
</dbReference>
<evidence type="ECO:0000256" key="9">
    <source>
        <dbReference type="SAM" id="MobiDB-lite"/>
    </source>
</evidence>
<comment type="similarity">
    <text evidence="1 7 8">Belongs to the carbohydrate kinase PfkB family.</text>
</comment>
<protein>
    <recommendedName>
        <fullName evidence="7">Phosphofructokinase</fullName>
    </recommendedName>
</protein>
<dbReference type="NCBIfam" id="TIGR03168">
    <property type="entry name" value="1-PFK"/>
    <property type="match status" value="1"/>
</dbReference>
<dbReference type="GO" id="GO:0005829">
    <property type="term" value="C:cytosol"/>
    <property type="evidence" value="ECO:0007669"/>
    <property type="project" value="TreeGrafter"/>
</dbReference>
<evidence type="ECO:0000313" key="11">
    <source>
        <dbReference type="EMBL" id="CDG95838.1"/>
    </source>
</evidence>
<keyword evidence="5 8" id="KW-0067">ATP-binding</keyword>
<dbReference type="InterPro" id="IPR011611">
    <property type="entry name" value="PfkB_dom"/>
</dbReference>
<dbReference type="AlphaFoldDB" id="A0A077NC40"/>
<dbReference type="NCBIfam" id="TIGR03828">
    <property type="entry name" value="pfkB"/>
    <property type="match status" value="1"/>
</dbReference>
<feature type="compositionally biased region" description="Basic and acidic residues" evidence="9">
    <location>
        <begin position="320"/>
        <end position="335"/>
    </location>
</feature>
<sequence>MSKRVATITLNPAYDLVGLTTDISIGKVNRVQTAGLYPAGKGINVGKILKNLGIDVTVGGFLGEDNQDSFQNTFAELGMNNQFQLVEGRTRINVKLTEQSGIVTDFNFSGFSVSKEKWQQFANRSLQWLNQFSMVCVSGSLPAGVNLDDFTHWMQRLREECMCVVFDSSREAFVAGLKALPWMVKPNRHELEIWAGRPLPTQEDIVTAAHQLRAQGVSHVVISLGDGGAILVNASGTWLAKPPHCETVSTVGAGDAMVGGLIYGLMMGQPSEHTLRLATAISALTVSQSSVGSIDRQQLARIMARVELTPLHTQSAKNNQKKEKSKKENSEKETL</sequence>
<evidence type="ECO:0000256" key="2">
    <source>
        <dbReference type="ARBA" id="ARBA00022679"/>
    </source>
</evidence>
<accession>A0A077NC40</accession>
<keyword evidence="3 8" id="KW-0547">Nucleotide-binding</keyword>
<dbReference type="SUPFAM" id="SSF53613">
    <property type="entry name" value="Ribokinase-like"/>
    <property type="match status" value="1"/>
</dbReference>
<dbReference type="CDD" id="cd01164">
    <property type="entry name" value="FruK_PfkB_like"/>
    <property type="match status" value="1"/>
</dbReference>
<comment type="function">
    <text evidence="8">Catalyzes the ATP-dependent phosphorylation of fructose-l-phosphate to fructose-l,6-bisphosphate.</text>
</comment>
<dbReference type="InterPro" id="IPR002173">
    <property type="entry name" value="Carboh/pur_kinase_PfkB_CS"/>
</dbReference>
<dbReference type="GO" id="GO:0016052">
    <property type="term" value="P:carbohydrate catabolic process"/>
    <property type="evidence" value="ECO:0007669"/>
    <property type="project" value="UniProtKB-ARBA"/>
</dbReference>
<dbReference type="HOGENOM" id="CLU_050013_0_1_6"/>
<evidence type="ECO:0000256" key="7">
    <source>
        <dbReference type="PIRNR" id="PIRNR000535"/>
    </source>
</evidence>
<dbReference type="Proteomes" id="UP000028511">
    <property type="component" value="Unassembled WGS sequence"/>
</dbReference>
<dbReference type="PANTHER" id="PTHR46566">
    <property type="entry name" value="1-PHOSPHOFRUCTOKINASE-RELATED"/>
    <property type="match status" value="1"/>
</dbReference>
<dbReference type="GO" id="GO:0044281">
    <property type="term" value="P:small molecule metabolic process"/>
    <property type="evidence" value="ECO:0007669"/>
    <property type="project" value="UniProtKB-ARBA"/>
</dbReference>
<feature type="domain" description="Carbohydrate kinase PfkB" evidence="10">
    <location>
        <begin position="14"/>
        <end position="293"/>
    </location>
</feature>
<organism evidence="11 12">
    <name type="scientific">Xenorhabdus bovienii str. puntauvense</name>
    <dbReference type="NCBI Taxonomy" id="1398201"/>
    <lineage>
        <taxon>Bacteria</taxon>
        <taxon>Pseudomonadati</taxon>
        <taxon>Pseudomonadota</taxon>
        <taxon>Gammaproteobacteria</taxon>
        <taxon>Enterobacterales</taxon>
        <taxon>Morganellaceae</taxon>
        <taxon>Xenorhabdus</taxon>
    </lineage>
</organism>
<dbReference type="PIRSF" id="PIRSF000535">
    <property type="entry name" value="1PFK/6PFK/LacC"/>
    <property type="match status" value="1"/>
</dbReference>
<dbReference type="Gene3D" id="3.40.1190.20">
    <property type="match status" value="1"/>
</dbReference>
<evidence type="ECO:0000313" key="12">
    <source>
        <dbReference type="Proteomes" id="UP000028511"/>
    </source>
</evidence>
<evidence type="ECO:0000256" key="8">
    <source>
        <dbReference type="RuleBase" id="RU369061"/>
    </source>
</evidence>
<dbReference type="Pfam" id="PF00294">
    <property type="entry name" value="PfkB"/>
    <property type="match status" value="1"/>
</dbReference>
<comment type="caution">
    <text evidence="11">The sequence shown here is derived from an EMBL/GenBank/DDBJ whole genome shotgun (WGS) entry which is preliminary data.</text>
</comment>
<evidence type="ECO:0000256" key="6">
    <source>
        <dbReference type="ARBA" id="ARBA00047745"/>
    </source>
</evidence>